<dbReference type="Proteomes" id="UP001180087">
    <property type="component" value="Chromosome"/>
</dbReference>
<sequence>MQLPQIRMESKLGQISLQTINAKQEIRQPQADLSIEQPHAEITMHTKPGKLTIDQSKAFEEMNLMSILRRNDKFAQEGMQAIQEGIGRRAAEGTELMRIEDGGNPLVSQAVNYANPPMKTLAIKFVPSYGSVKINYEPADLDIQVTPQKPRIDVQINKPEMTYTPGRVEVGMLQKAELNIDFVNLFPGK</sequence>
<dbReference type="RefSeq" id="WP_348026547.1">
    <property type="nucleotide sequence ID" value="NZ_CP129113.1"/>
</dbReference>
<accession>A0ABY9KTF3</accession>
<dbReference type="EMBL" id="CP129113">
    <property type="protein sequence ID" value="WLV23980.1"/>
    <property type="molecule type" value="Genomic_DNA"/>
</dbReference>
<protein>
    <submittedName>
        <fullName evidence="1">DUF6470 family protein</fullName>
    </submittedName>
</protein>
<keyword evidence="2" id="KW-1185">Reference proteome</keyword>
<reference evidence="1" key="1">
    <citation type="submission" date="2023-06" db="EMBL/GenBank/DDBJ databases">
        <title>A Treasure from Seagulls: Isolation and Description of Aciduricobacillus qingdaonensis gen. nov., sp. nov., a Rare Obligately Uric Acid-utilizing Member in the Family Bacillaceae.</title>
        <authorList>
            <person name="Liu W."/>
            <person name="Wang B."/>
        </authorList>
    </citation>
    <scope>NUCLEOTIDE SEQUENCE</scope>
    <source>
        <strain evidence="1">44XB</strain>
    </source>
</reference>
<evidence type="ECO:0000313" key="1">
    <source>
        <dbReference type="EMBL" id="WLV23980.1"/>
    </source>
</evidence>
<organism evidence="1 2">
    <name type="scientific">Aciduricibacillus chroicocephali</name>
    <dbReference type="NCBI Taxonomy" id="3054939"/>
    <lineage>
        <taxon>Bacteria</taxon>
        <taxon>Bacillati</taxon>
        <taxon>Bacillota</taxon>
        <taxon>Bacilli</taxon>
        <taxon>Bacillales</taxon>
        <taxon>Bacillaceae</taxon>
        <taxon>Aciduricibacillus</taxon>
    </lineage>
</organism>
<evidence type="ECO:0000313" key="2">
    <source>
        <dbReference type="Proteomes" id="UP001180087"/>
    </source>
</evidence>
<gene>
    <name evidence="1" type="ORF">QR721_10090</name>
</gene>
<dbReference type="Pfam" id="PF20074">
    <property type="entry name" value="DUF6470"/>
    <property type="match status" value="1"/>
</dbReference>
<dbReference type="InterPro" id="IPR045527">
    <property type="entry name" value="DUF6470"/>
</dbReference>
<proteinExistence type="predicted"/>
<name>A0ABY9KTF3_9BACI</name>